<evidence type="ECO:0000313" key="3">
    <source>
        <dbReference type="EMBL" id="KZT70544.1"/>
    </source>
</evidence>
<keyword evidence="4" id="KW-1185">Reference proteome</keyword>
<organism evidence="3 4">
    <name type="scientific">Daedalea quercina L-15889</name>
    <dbReference type="NCBI Taxonomy" id="1314783"/>
    <lineage>
        <taxon>Eukaryota</taxon>
        <taxon>Fungi</taxon>
        <taxon>Dikarya</taxon>
        <taxon>Basidiomycota</taxon>
        <taxon>Agaricomycotina</taxon>
        <taxon>Agaricomycetes</taxon>
        <taxon>Polyporales</taxon>
        <taxon>Fomitopsis</taxon>
    </lineage>
</organism>
<evidence type="ECO:0000256" key="2">
    <source>
        <dbReference type="SAM" id="MobiDB-lite"/>
    </source>
</evidence>
<dbReference type="AlphaFoldDB" id="A0A165RBI3"/>
<evidence type="ECO:0000313" key="4">
    <source>
        <dbReference type="Proteomes" id="UP000076727"/>
    </source>
</evidence>
<feature type="coiled-coil region" evidence="1">
    <location>
        <begin position="60"/>
        <end position="94"/>
    </location>
</feature>
<evidence type="ECO:0000256" key="1">
    <source>
        <dbReference type="SAM" id="Coils"/>
    </source>
</evidence>
<feature type="compositionally biased region" description="Low complexity" evidence="2">
    <location>
        <begin position="435"/>
        <end position="452"/>
    </location>
</feature>
<feature type="region of interest" description="Disordered" evidence="2">
    <location>
        <begin position="399"/>
        <end position="452"/>
    </location>
</feature>
<dbReference type="Pfam" id="PF20414">
    <property type="entry name" value="DUF6698"/>
    <property type="match status" value="1"/>
</dbReference>
<name>A0A165RBI3_9APHY</name>
<dbReference type="STRING" id="1314783.A0A165RBI3"/>
<dbReference type="InterPro" id="IPR046521">
    <property type="entry name" value="DUF6698"/>
</dbReference>
<protein>
    <submittedName>
        <fullName evidence="3">Uncharacterized protein</fullName>
    </submittedName>
</protein>
<feature type="compositionally biased region" description="Polar residues" evidence="2">
    <location>
        <begin position="1"/>
        <end position="23"/>
    </location>
</feature>
<feature type="region of interest" description="Disordered" evidence="2">
    <location>
        <begin position="1"/>
        <end position="53"/>
    </location>
</feature>
<feature type="compositionally biased region" description="Low complexity" evidence="2">
    <location>
        <begin position="488"/>
        <end position="507"/>
    </location>
</feature>
<reference evidence="3 4" key="1">
    <citation type="journal article" date="2016" name="Mol. Biol. Evol.">
        <title>Comparative Genomics of Early-Diverging Mushroom-Forming Fungi Provides Insights into the Origins of Lignocellulose Decay Capabilities.</title>
        <authorList>
            <person name="Nagy L.G."/>
            <person name="Riley R."/>
            <person name="Tritt A."/>
            <person name="Adam C."/>
            <person name="Daum C."/>
            <person name="Floudas D."/>
            <person name="Sun H."/>
            <person name="Yadav J.S."/>
            <person name="Pangilinan J."/>
            <person name="Larsson K.H."/>
            <person name="Matsuura K."/>
            <person name="Barry K."/>
            <person name="Labutti K."/>
            <person name="Kuo R."/>
            <person name="Ohm R.A."/>
            <person name="Bhattacharya S.S."/>
            <person name="Shirouzu T."/>
            <person name="Yoshinaga Y."/>
            <person name="Martin F.M."/>
            <person name="Grigoriev I.V."/>
            <person name="Hibbett D.S."/>
        </authorList>
    </citation>
    <scope>NUCLEOTIDE SEQUENCE [LARGE SCALE GENOMIC DNA]</scope>
    <source>
        <strain evidence="3 4">L-15889</strain>
    </source>
</reference>
<proteinExistence type="predicted"/>
<sequence>MAPPLSSDNTETFDLNVSSSESDNAPPVAIAVAHPTTSGERPVRPLPGQNVSPADLRKALSTSQRENATLREEVRTLKLEVNSLKARLRNIDKRDLKNQEGELLSKAMAMAAKKYMLLDEPFVQSDTFYYTTRPDVDPTTSSRYDSDEAEQAARAAELFDRVPSGLHPELVQIGADLALLQVNKSRMATTRRNVVSSVVKCANMIFNIPQVVLQRKNPQLHKTWPEVVRLIHQWDRPNEFGDWCPVIFPEGPASDSDPSKEPKWNHIFQSQYLVKVMKVILFGEQALGREHDSLPSQGGKPSIGKALEINYPTDGLIVFTAIVARYILSPDSSFGAYGKTSHINYFASFEAYKQKKVVNFFLQHVFSITPPQEALPDNAAPHDISMTQVLLAINEDTILHDNDNEDGSDDGEPGNGELDPSIFTIQPPLNPPLPSSSQSQQPEGVPVAPAPAGDMLQAMPQVLISATMHGLSIVEQAVGHHGQTGDISVSSGPGSLMSSNMPVLGKKSSTKKKGKGKAPATQAALEPAVGQMVDPVPSGPQERTRRGTRANLRNQPPS</sequence>
<dbReference type="Proteomes" id="UP000076727">
    <property type="component" value="Unassembled WGS sequence"/>
</dbReference>
<feature type="region of interest" description="Disordered" evidence="2">
    <location>
        <begin position="482"/>
        <end position="558"/>
    </location>
</feature>
<gene>
    <name evidence="3" type="ORF">DAEQUDRAFT_764441</name>
</gene>
<dbReference type="EMBL" id="KV429050">
    <property type="protein sequence ID" value="KZT70544.1"/>
    <property type="molecule type" value="Genomic_DNA"/>
</dbReference>
<keyword evidence="1" id="KW-0175">Coiled coil</keyword>
<dbReference type="OrthoDB" id="2803638at2759"/>
<feature type="compositionally biased region" description="Acidic residues" evidence="2">
    <location>
        <begin position="403"/>
        <end position="412"/>
    </location>
</feature>
<accession>A0A165RBI3</accession>